<feature type="binding site" evidence="17">
    <location>
        <position position="329"/>
    </location>
    <ligand>
        <name>NAD(+)</name>
        <dbReference type="ChEBI" id="CHEBI:57540"/>
    </ligand>
</feature>
<comment type="cofactor">
    <cofactor evidence="17">
        <name>Co(2+)</name>
        <dbReference type="ChEBI" id="CHEBI:48828"/>
    </cofactor>
    <cofactor evidence="17">
        <name>Zn(2+)</name>
        <dbReference type="ChEBI" id="CHEBI:29105"/>
    </cofactor>
    <text evidence="17">Binds 1 divalent metal cation per subunit. Can use either Co(2+) or Zn(2+).</text>
</comment>
<feature type="domain" description="3-dehydroquinate synthase N-terminal" evidence="19">
    <location>
        <begin position="245"/>
        <end position="357"/>
    </location>
</feature>
<dbReference type="PANTHER" id="PTHR43622">
    <property type="entry name" value="3-DEHYDROQUINATE SYNTHASE"/>
    <property type="match status" value="1"/>
</dbReference>
<dbReference type="InterPro" id="IPR056179">
    <property type="entry name" value="DHQS_C"/>
</dbReference>
<feature type="binding site" evidence="16">
    <location>
        <position position="29"/>
    </location>
    <ligand>
        <name>substrate</name>
    </ligand>
</feature>
<feature type="binding site" evidence="16">
    <location>
        <position position="111"/>
    </location>
    <ligand>
        <name>ATP</name>
        <dbReference type="ChEBI" id="CHEBI:30616"/>
    </ligand>
</feature>
<evidence type="ECO:0000256" key="8">
    <source>
        <dbReference type="ARBA" id="ARBA00022741"/>
    </source>
</evidence>
<feature type="binding site" evidence="17">
    <location>
        <position position="425"/>
    </location>
    <ligand>
        <name>Zn(2+)</name>
        <dbReference type="ChEBI" id="CHEBI:29105"/>
    </ligand>
</feature>
<feature type="binding site" evidence="17">
    <location>
        <begin position="283"/>
        <end position="287"/>
    </location>
    <ligand>
        <name>NAD(+)</name>
        <dbReference type="ChEBI" id="CHEBI:57540"/>
    </ligand>
</feature>
<evidence type="ECO:0000256" key="11">
    <source>
        <dbReference type="ARBA" id="ARBA00023027"/>
    </source>
</evidence>
<evidence type="ECO:0000256" key="15">
    <source>
        <dbReference type="ARBA" id="ARBA00048567"/>
    </source>
</evidence>
<comment type="function">
    <text evidence="17">Catalyzes the conversion of 3-deoxy-D-arabino-heptulosonate 7-phosphate (DAHP) to dehydroquinate (DHQ).</text>
</comment>
<feature type="region of interest" description="Disordered" evidence="18">
    <location>
        <begin position="157"/>
        <end position="179"/>
    </location>
</feature>
<feature type="binding site" evidence="17">
    <location>
        <position position="362"/>
    </location>
    <ligand>
        <name>Zn(2+)</name>
        <dbReference type="ChEBI" id="CHEBI:29105"/>
    </ligand>
</feature>
<dbReference type="Pfam" id="PF01761">
    <property type="entry name" value="DHQ_synthase"/>
    <property type="match status" value="1"/>
</dbReference>
<comment type="function">
    <text evidence="16">Catalyzes the specific phosphorylation of the 3-hydroxyl group of shikimic acid using ATP as a cosubstrate.</text>
</comment>
<keyword evidence="9 16" id="KW-0418">Kinase</keyword>
<dbReference type="InterPro" id="IPR000623">
    <property type="entry name" value="Shikimate_kinase/TSH1"/>
</dbReference>
<dbReference type="InterPro" id="IPR023000">
    <property type="entry name" value="Shikimate_kinase_CS"/>
</dbReference>
<dbReference type="HAMAP" id="MF_00110">
    <property type="entry name" value="DHQ_synthase"/>
    <property type="match status" value="1"/>
</dbReference>
<evidence type="ECO:0000256" key="2">
    <source>
        <dbReference type="ARBA" id="ARBA00001911"/>
    </source>
</evidence>
<dbReference type="InterPro" id="IPR027417">
    <property type="entry name" value="P-loop_NTPase"/>
</dbReference>
<sequence>MLTGFMGSGKSTVGRALAAALDVDYLDTDAEIERRAGRTIAEIFAADGEPAFRDLERATVLDVLATADGVVSLGGGSVTIPEVAAALAGHHVVYLHIGADEGFARVAHSSRPLLKHPTPAARYAELLAGRLDAYQAVATHRVDATRRVSDLVDTVLGALPAPPNRTDPDQPAPNQEDPAVTEPVKVAVRAAHPYDVIIGRGLLTDLAEAAAGADRVAIVYQPSLKQTAEQIREFLAERGLEAHRLEIPDAEDGKDLQVAAYCWEIFGRIGLKRNDKVISLGGGAATDLAGFVAATWMRGIGIIHVPTTLLAMVDAAVGGKTGINTDAGKNLVGSFHEPDAVLIDLGTLETVPRNEIIAGLAEVIKTGFIADPVILDLIEADPEGAVDPAGDLLPELIRRSVQVKADVVSADLKESSLREILNYGHTLGHAVERRERYKWRHGAAVSVGMVFAAELARLAGRLDDETADRHRRLLELVGLPTSYDPDALGDLLKTMAGDKKNRSGMLRFVVLDGLARPGRLEAPDPALIAAAYSAVAGERGTGGVLLG</sequence>
<name>A0ABP7P7G1_9ACTN</name>
<evidence type="ECO:0000256" key="18">
    <source>
        <dbReference type="SAM" id="MobiDB-lite"/>
    </source>
</evidence>
<reference evidence="22" key="1">
    <citation type="journal article" date="2019" name="Int. J. Syst. Evol. Microbiol.">
        <title>The Global Catalogue of Microorganisms (GCM) 10K type strain sequencing project: providing services to taxonomists for standard genome sequencing and annotation.</title>
        <authorList>
            <consortium name="The Broad Institute Genomics Platform"/>
            <consortium name="The Broad Institute Genome Sequencing Center for Infectious Disease"/>
            <person name="Wu L."/>
            <person name="Ma J."/>
        </authorList>
    </citation>
    <scope>NUCLEOTIDE SEQUENCE [LARGE SCALE GENOMIC DNA]</scope>
    <source>
        <strain evidence="22">JCM 16923</strain>
    </source>
</reference>
<keyword evidence="22" id="KW-1185">Reference proteome</keyword>
<evidence type="ECO:0000256" key="5">
    <source>
        <dbReference type="ARBA" id="ARBA00022490"/>
    </source>
</evidence>
<evidence type="ECO:0000256" key="6">
    <source>
        <dbReference type="ARBA" id="ARBA00022605"/>
    </source>
</evidence>
<dbReference type="HAMAP" id="MF_00109">
    <property type="entry name" value="Shikimate_kinase"/>
    <property type="match status" value="1"/>
</dbReference>
<dbReference type="Gene3D" id="1.20.1090.10">
    <property type="entry name" value="Dehydroquinate synthase-like - alpha domain"/>
    <property type="match status" value="1"/>
</dbReference>
<evidence type="ECO:0000259" key="20">
    <source>
        <dbReference type="Pfam" id="PF24621"/>
    </source>
</evidence>
<dbReference type="Pfam" id="PF01202">
    <property type="entry name" value="SKI"/>
    <property type="match status" value="1"/>
</dbReference>
<dbReference type="CDD" id="cd08195">
    <property type="entry name" value="DHQS"/>
    <property type="match status" value="1"/>
</dbReference>
<keyword evidence="13 17" id="KW-0456">Lyase</keyword>
<dbReference type="Gene3D" id="3.40.50.1970">
    <property type="match status" value="1"/>
</dbReference>
<dbReference type="InterPro" id="IPR050071">
    <property type="entry name" value="Dehydroquinate_synthase"/>
</dbReference>
<dbReference type="Gene3D" id="3.40.50.300">
    <property type="entry name" value="P-loop containing nucleotide triphosphate hydrolases"/>
    <property type="match status" value="1"/>
</dbReference>
<dbReference type="PROSITE" id="PS01128">
    <property type="entry name" value="SHIKIMATE_KINASE"/>
    <property type="match status" value="1"/>
</dbReference>
<evidence type="ECO:0000256" key="16">
    <source>
        <dbReference type="HAMAP-Rule" id="MF_00109"/>
    </source>
</evidence>
<evidence type="ECO:0000256" key="13">
    <source>
        <dbReference type="ARBA" id="ARBA00023239"/>
    </source>
</evidence>
<evidence type="ECO:0000259" key="19">
    <source>
        <dbReference type="Pfam" id="PF01761"/>
    </source>
</evidence>
<dbReference type="EC" id="2.7.1.71" evidence="16"/>
<keyword evidence="14" id="KW-0511">Multifunctional enzyme</keyword>
<keyword evidence="10 16" id="KW-0067">ATP-binding</keyword>
<dbReference type="PANTHER" id="PTHR43622:SF7">
    <property type="entry name" value="3-DEHYDROQUINATE SYNTHASE, CHLOROPLASTIC"/>
    <property type="match status" value="1"/>
</dbReference>
<dbReference type="InterPro" id="IPR031322">
    <property type="entry name" value="Shikimate/glucono_kinase"/>
</dbReference>
<feature type="binding site" evidence="16">
    <location>
        <begin position="7"/>
        <end position="12"/>
    </location>
    <ligand>
        <name>ATP</name>
        <dbReference type="ChEBI" id="CHEBI:30616"/>
    </ligand>
</feature>
<keyword evidence="6 17" id="KW-0028">Amino-acid biosynthesis</keyword>
<keyword evidence="5 17" id="KW-0963">Cytoplasm</keyword>
<dbReference type="Pfam" id="PF24621">
    <property type="entry name" value="DHQS_C"/>
    <property type="match status" value="1"/>
</dbReference>
<dbReference type="InterPro" id="IPR030960">
    <property type="entry name" value="DHQS/DOIS_N"/>
</dbReference>
<evidence type="ECO:0000256" key="10">
    <source>
        <dbReference type="ARBA" id="ARBA00022840"/>
    </source>
</evidence>
<dbReference type="EC" id="4.2.3.4" evidence="17"/>
<evidence type="ECO:0000256" key="9">
    <source>
        <dbReference type="ARBA" id="ARBA00022777"/>
    </source>
</evidence>
<comment type="cofactor">
    <cofactor evidence="16">
        <name>Mg(2+)</name>
        <dbReference type="ChEBI" id="CHEBI:18420"/>
    </cofactor>
    <text evidence="16">Binds 1 Mg(2+) ion per subunit.</text>
</comment>
<evidence type="ECO:0000313" key="21">
    <source>
        <dbReference type="EMBL" id="GAA3960947.1"/>
    </source>
</evidence>
<feature type="binding site" evidence="17">
    <location>
        <position position="441"/>
    </location>
    <ligand>
        <name>Zn(2+)</name>
        <dbReference type="ChEBI" id="CHEBI:29105"/>
    </ligand>
</feature>
<keyword evidence="8 17" id="KW-0547">Nucleotide-binding</keyword>
<keyword evidence="7 16" id="KW-0808">Transferase</keyword>
<evidence type="ECO:0000256" key="1">
    <source>
        <dbReference type="ARBA" id="ARBA00001393"/>
    </source>
</evidence>
<keyword evidence="16" id="KW-0460">Magnesium</keyword>
<dbReference type="CDD" id="cd00464">
    <property type="entry name" value="SK"/>
    <property type="match status" value="1"/>
</dbReference>
<feature type="binding site" evidence="16">
    <location>
        <position position="130"/>
    </location>
    <ligand>
        <name>substrate</name>
    </ligand>
</feature>
<dbReference type="SUPFAM" id="SSF52540">
    <property type="entry name" value="P-loop containing nucleoside triphosphate hydrolases"/>
    <property type="match status" value="1"/>
</dbReference>
<feature type="binding site" evidence="17">
    <location>
        <position position="320"/>
    </location>
    <ligand>
        <name>NAD(+)</name>
        <dbReference type="ChEBI" id="CHEBI:57540"/>
    </ligand>
</feature>
<gene>
    <name evidence="17" type="primary">aroB</name>
    <name evidence="16" type="synonym">aroK</name>
    <name evidence="21" type="ORF">GCM10022231_21260</name>
</gene>
<feature type="binding site" evidence="16">
    <location>
        <position position="75"/>
    </location>
    <ligand>
        <name>substrate</name>
    </ligand>
</feature>
<evidence type="ECO:0000256" key="14">
    <source>
        <dbReference type="ARBA" id="ARBA00023268"/>
    </source>
</evidence>
<dbReference type="NCBIfam" id="TIGR01357">
    <property type="entry name" value="aroB"/>
    <property type="match status" value="1"/>
</dbReference>
<keyword evidence="12 17" id="KW-0057">Aromatic amino acid biosynthesis</keyword>
<keyword evidence="17" id="KW-0479">Metal-binding</keyword>
<evidence type="ECO:0000256" key="3">
    <source>
        <dbReference type="ARBA" id="ARBA00004661"/>
    </source>
</evidence>
<evidence type="ECO:0000256" key="12">
    <source>
        <dbReference type="ARBA" id="ARBA00023141"/>
    </source>
</evidence>
<comment type="pathway">
    <text evidence="4 16">Metabolic intermediate biosynthesis; chorismate biosynthesis; chorismate from D-erythrose 4-phosphate and phosphoenolpyruvate: step 5/7.</text>
</comment>
<evidence type="ECO:0000256" key="4">
    <source>
        <dbReference type="ARBA" id="ARBA00004842"/>
    </source>
</evidence>
<dbReference type="Proteomes" id="UP001418444">
    <property type="component" value="Unassembled WGS sequence"/>
</dbReference>
<evidence type="ECO:0000256" key="17">
    <source>
        <dbReference type="HAMAP-Rule" id="MF_00110"/>
    </source>
</evidence>
<dbReference type="SUPFAM" id="SSF56796">
    <property type="entry name" value="Dehydroquinate synthase-like"/>
    <property type="match status" value="1"/>
</dbReference>
<feature type="binding site" evidence="16">
    <location>
        <position position="11"/>
    </location>
    <ligand>
        <name>Mg(2+)</name>
        <dbReference type="ChEBI" id="CHEBI:18420"/>
    </ligand>
</feature>
<feature type="binding site" evidence="17">
    <location>
        <begin position="249"/>
        <end position="254"/>
    </location>
    <ligand>
        <name>NAD(+)</name>
        <dbReference type="ChEBI" id="CHEBI:57540"/>
    </ligand>
</feature>
<feature type="binding site" evidence="16">
    <location>
        <position position="53"/>
    </location>
    <ligand>
        <name>substrate</name>
    </ligand>
</feature>
<evidence type="ECO:0000256" key="7">
    <source>
        <dbReference type="ARBA" id="ARBA00022679"/>
    </source>
</evidence>
<keyword evidence="11 17" id="KW-0520">NAD</keyword>
<dbReference type="PRINTS" id="PR01100">
    <property type="entry name" value="SHIKIMTKNASE"/>
</dbReference>
<comment type="subcellular location">
    <subcellularLocation>
        <location evidence="17">Cytoplasm</location>
    </subcellularLocation>
</comment>
<feature type="domain" description="3-dehydroquinate synthase C-terminal" evidence="20">
    <location>
        <begin position="359"/>
        <end position="501"/>
    </location>
</feature>
<evidence type="ECO:0000313" key="22">
    <source>
        <dbReference type="Proteomes" id="UP001418444"/>
    </source>
</evidence>
<protein>
    <recommendedName>
        <fullName evidence="16 17">Multifunctional fusion protein</fullName>
    </recommendedName>
    <domain>
        <recommendedName>
            <fullName evidence="16">Shikimate kinase</fullName>
            <shortName evidence="16">SK</shortName>
            <ecNumber evidence="16">2.7.1.71</ecNumber>
        </recommendedName>
    </domain>
    <domain>
        <recommendedName>
            <fullName evidence="17">3-dehydroquinate synthase</fullName>
            <shortName evidence="17">DHQS</shortName>
            <ecNumber evidence="17">4.2.3.4</ecNumber>
        </recommendedName>
    </domain>
</protein>
<feature type="binding site" evidence="16">
    <location>
        <position position="147"/>
    </location>
    <ligand>
        <name>ATP</name>
        <dbReference type="ChEBI" id="CHEBI:30616"/>
    </ligand>
</feature>
<comment type="caution">
    <text evidence="21">The sequence shown here is derived from an EMBL/GenBank/DDBJ whole genome shotgun (WGS) entry which is preliminary data.</text>
</comment>
<organism evidence="21 22">
    <name type="scientific">Gordonia caeni</name>
    <dbReference type="NCBI Taxonomy" id="1007097"/>
    <lineage>
        <taxon>Bacteria</taxon>
        <taxon>Bacillati</taxon>
        <taxon>Actinomycetota</taxon>
        <taxon>Actinomycetes</taxon>
        <taxon>Mycobacteriales</taxon>
        <taxon>Gordoniaceae</taxon>
        <taxon>Gordonia</taxon>
    </lineage>
</organism>
<comment type="pathway">
    <text evidence="3 17">Metabolic intermediate biosynthesis; chorismate biosynthesis; chorismate from D-erythrose 4-phosphate and phosphoenolpyruvate: step 2/7.</text>
</comment>
<dbReference type="InterPro" id="IPR016037">
    <property type="entry name" value="DHQ_synth_AroB"/>
</dbReference>
<proteinExistence type="inferred from homology"/>
<accession>A0ABP7P7G1</accession>
<keyword evidence="17" id="KW-0862">Zinc</keyword>
<dbReference type="EMBL" id="BAAAZW010000005">
    <property type="protein sequence ID" value="GAA3960947.1"/>
    <property type="molecule type" value="Genomic_DNA"/>
</dbReference>
<comment type="catalytic activity">
    <reaction evidence="15 16">
        <text>shikimate + ATP = 3-phosphoshikimate + ADP + H(+)</text>
        <dbReference type="Rhea" id="RHEA:13121"/>
        <dbReference type="ChEBI" id="CHEBI:15378"/>
        <dbReference type="ChEBI" id="CHEBI:30616"/>
        <dbReference type="ChEBI" id="CHEBI:36208"/>
        <dbReference type="ChEBI" id="CHEBI:145989"/>
        <dbReference type="ChEBI" id="CHEBI:456216"/>
        <dbReference type="EC" id="2.7.1.71"/>
    </reaction>
</comment>
<comment type="catalytic activity">
    <reaction evidence="1 17">
        <text>7-phospho-2-dehydro-3-deoxy-D-arabino-heptonate = 3-dehydroquinate + phosphate</text>
        <dbReference type="Rhea" id="RHEA:21968"/>
        <dbReference type="ChEBI" id="CHEBI:32364"/>
        <dbReference type="ChEBI" id="CHEBI:43474"/>
        <dbReference type="ChEBI" id="CHEBI:58394"/>
        <dbReference type="EC" id="4.2.3.4"/>
    </reaction>
</comment>
<feature type="binding site" evidence="17">
    <location>
        <begin position="307"/>
        <end position="308"/>
    </location>
    <ligand>
        <name>NAD(+)</name>
        <dbReference type="ChEBI" id="CHEBI:57540"/>
    </ligand>
</feature>
<keyword evidence="17" id="KW-0170">Cobalt</keyword>
<feature type="binding site" evidence="17">
    <location>
        <begin position="347"/>
        <end position="350"/>
    </location>
    <ligand>
        <name>NAD(+)</name>
        <dbReference type="ChEBI" id="CHEBI:57540"/>
    </ligand>
</feature>
<comment type="similarity">
    <text evidence="17">Belongs to the sugar phosphate cyclases superfamily. Dehydroquinate synthase family.</text>
</comment>
<comment type="cofactor">
    <cofactor evidence="2 17">
        <name>NAD(+)</name>
        <dbReference type="ChEBI" id="CHEBI:57540"/>
    </cofactor>
</comment>
<comment type="similarity">
    <text evidence="16">Belongs to the shikimate kinase family.</text>
</comment>
<comment type="subunit">
    <text evidence="16">Monomer.</text>
</comment>